<evidence type="ECO:0000256" key="3">
    <source>
        <dbReference type="ARBA" id="ARBA00022490"/>
    </source>
</evidence>
<accession>A0A1C3ZKG5</accession>
<dbReference type="Pfam" id="PF00128">
    <property type="entry name" value="Alpha-amylase"/>
    <property type="match status" value="1"/>
</dbReference>
<evidence type="ECO:0000256" key="6">
    <source>
        <dbReference type="NCBIfam" id="TIGR02403"/>
    </source>
</evidence>
<keyword evidence="9" id="KW-1185">Reference proteome</keyword>
<dbReference type="GO" id="GO:0004556">
    <property type="term" value="F:alpha-amylase activity"/>
    <property type="evidence" value="ECO:0007669"/>
    <property type="project" value="TreeGrafter"/>
</dbReference>
<dbReference type="STRING" id="1798183.GA0061080_100544"/>
<dbReference type="InterPro" id="IPR012769">
    <property type="entry name" value="Trehalose_TreC"/>
</dbReference>
<feature type="domain" description="Glycosyl hydrolase family 13 catalytic" evidence="7">
    <location>
        <begin position="16"/>
        <end position="416"/>
    </location>
</feature>
<name>A0A1C3ZKG5_9GAMM</name>
<dbReference type="FunFam" id="3.90.400.10:FF:000002">
    <property type="entry name" value="Sucrose isomerase"/>
    <property type="match status" value="1"/>
</dbReference>
<evidence type="ECO:0000256" key="1">
    <source>
        <dbReference type="ARBA" id="ARBA00004496"/>
    </source>
</evidence>
<dbReference type="InterPro" id="IPR017853">
    <property type="entry name" value="GH"/>
</dbReference>
<dbReference type="AlphaFoldDB" id="A0A1C3ZKG5"/>
<dbReference type="FunFam" id="2.60.40.1180:FF:000007">
    <property type="entry name" value="Sucrose isomerase"/>
    <property type="match status" value="1"/>
</dbReference>
<dbReference type="NCBIfam" id="TIGR02403">
    <property type="entry name" value="trehalose_treC"/>
    <property type="match status" value="1"/>
</dbReference>
<protein>
    <recommendedName>
        <fullName evidence="6">Alpha,alpha-phosphotrehalase</fullName>
        <ecNumber evidence="6">3.2.1.93</ecNumber>
    </recommendedName>
</protein>
<dbReference type="CDD" id="cd11333">
    <property type="entry name" value="AmyAc_SI_OligoGlu_DGase"/>
    <property type="match status" value="1"/>
</dbReference>
<keyword evidence="4 8" id="KW-0378">Hydrolase</keyword>
<dbReference type="GO" id="GO:0005737">
    <property type="term" value="C:cytoplasm"/>
    <property type="evidence" value="ECO:0007669"/>
    <property type="project" value="UniProtKB-SubCell"/>
</dbReference>
<dbReference type="FunFam" id="3.20.20.80:FF:000014">
    <property type="entry name" value="Alpha,alpha-phosphotrehalase"/>
    <property type="match status" value="1"/>
</dbReference>
<gene>
    <name evidence="8" type="ORF">GA0061080_100544</name>
</gene>
<dbReference type="EMBL" id="FMBA01000005">
    <property type="protein sequence ID" value="SCB82874.1"/>
    <property type="molecule type" value="Genomic_DNA"/>
</dbReference>
<keyword evidence="3" id="KW-0963">Cytoplasm</keyword>
<dbReference type="Proteomes" id="UP000199698">
    <property type="component" value="Unassembled WGS sequence"/>
</dbReference>
<reference evidence="9" key="1">
    <citation type="submission" date="2016-08" db="EMBL/GenBank/DDBJ databases">
        <authorList>
            <person name="Varghese N."/>
            <person name="Submissions Spin"/>
        </authorList>
    </citation>
    <scope>NUCLEOTIDE SEQUENCE [LARGE SCALE GENOMIC DNA]</scope>
    <source>
        <strain evidence="9">R-53144</strain>
    </source>
</reference>
<dbReference type="Gene3D" id="2.60.40.1180">
    <property type="entry name" value="Golgi alpha-mannosidase II"/>
    <property type="match status" value="1"/>
</dbReference>
<dbReference type="SUPFAM" id="SSF51011">
    <property type="entry name" value="Glycosyl hydrolase domain"/>
    <property type="match status" value="1"/>
</dbReference>
<dbReference type="InterPro" id="IPR056300">
    <property type="entry name" value="SusG-like_C"/>
</dbReference>
<dbReference type="SUPFAM" id="SSF51445">
    <property type="entry name" value="(Trans)glycosidases"/>
    <property type="match status" value="1"/>
</dbReference>
<evidence type="ECO:0000313" key="8">
    <source>
        <dbReference type="EMBL" id="SCB82874.1"/>
    </source>
</evidence>
<comment type="similarity">
    <text evidence="2">Belongs to the glycosyl hydrolase 13 family.</text>
</comment>
<dbReference type="InterPro" id="IPR013780">
    <property type="entry name" value="Glyco_hydro_b"/>
</dbReference>
<dbReference type="NCBIfam" id="NF008183">
    <property type="entry name" value="PRK10933.1"/>
    <property type="match status" value="1"/>
</dbReference>
<evidence type="ECO:0000256" key="5">
    <source>
        <dbReference type="ARBA" id="ARBA00023295"/>
    </source>
</evidence>
<comment type="subcellular location">
    <subcellularLocation>
        <location evidence="1">Cytoplasm</location>
    </subcellularLocation>
</comment>
<evidence type="ECO:0000256" key="2">
    <source>
        <dbReference type="ARBA" id="ARBA00008061"/>
    </source>
</evidence>
<dbReference type="GO" id="GO:0008788">
    <property type="term" value="F:alpha,alpha-phosphotrehalase activity"/>
    <property type="evidence" value="ECO:0007669"/>
    <property type="project" value="UniProtKB-UniRule"/>
</dbReference>
<dbReference type="EC" id="3.2.1.93" evidence="6"/>
<proteinExistence type="inferred from homology"/>
<dbReference type="RefSeq" id="WP_091120341.1">
    <property type="nucleotide sequence ID" value="NZ_FMBA01000005.1"/>
</dbReference>
<evidence type="ECO:0000259" key="7">
    <source>
        <dbReference type="SMART" id="SM00642"/>
    </source>
</evidence>
<dbReference type="PANTHER" id="PTHR10357:SF179">
    <property type="entry name" value="NEUTRAL AND BASIC AMINO ACID TRANSPORT PROTEIN RBAT"/>
    <property type="match status" value="1"/>
</dbReference>
<dbReference type="InterPro" id="IPR045857">
    <property type="entry name" value="O16G_dom_2"/>
</dbReference>
<evidence type="ECO:0000313" key="9">
    <source>
        <dbReference type="Proteomes" id="UP000199698"/>
    </source>
</evidence>
<dbReference type="SMART" id="SM00642">
    <property type="entry name" value="Aamy"/>
    <property type="match status" value="1"/>
</dbReference>
<organism evidence="8 9">
    <name type="scientific">Gilliamella intestini</name>
    <dbReference type="NCBI Taxonomy" id="1798183"/>
    <lineage>
        <taxon>Bacteria</taxon>
        <taxon>Pseudomonadati</taxon>
        <taxon>Pseudomonadota</taxon>
        <taxon>Gammaproteobacteria</taxon>
        <taxon>Orbales</taxon>
        <taxon>Orbaceae</taxon>
        <taxon>Gilliamella</taxon>
    </lineage>
</organism>
<dbReference type="InterPro" id="IPR006047">
    <property type="entry name" value="GH13_cat_dom"/>
</dbReference>
<dbReference type="OrthoDB" id="9805159at2"/>
<keyword evidence="5" id="KW-0326">Glycosidase</keyword>
<dbReference type="Gene3D" id="3.20.20.80">
    <property type="entry name" value="Glycosidases"/>
    <property type="match status" value="1"/>
</dbReference>
<dbReference type="PANTHER" id="PTHR10357">
    <property type="entry name" value="ALPHA-AMYLASE FAMILY MEMBER"/>
    <property type="match status" value="1"/>
</dbReference>
<sequence>MNKIDIPWWQNGTIYQIYPKSFQASGAGSTGDLLGIISRLDYLENLGVSAIWLTPIYPSPQIDNGYDVSDYYDIDPSYGSMADFELLVKQAHERGIRIMMDMVFNHTSTQHPWFKSALDKSSPYRSFYIWKDAKADGSEPNNWRSKFGGKAWQWHEQSKQYYLHLFAKQQADLNWENPTVRQEIKKVCQFWADKGVDALRLDVINLVSKQQDFLDDENGDGRRFYTDGPKIHEFLQEISRDVFQPNQLKTVGEMSSTTLENCQKYASLDDKELTMTFNFHHLKIDYPNGNKWTLAKPDLLELKKILGYWQTGMQDKAWNAIFWCNHDQPRIVSRLGNENQYHKQSAKMLAMLLYGLQGTPYLYQGEEIGMTNPHFTDISQYKDVESLNIYHEKLAQGMAKQDILAILASKSRDNSRTPMQWDSSANAGFTQGKPWIEVASNYPQINVKAALEDPDSVFYCYQTLIKLRKTYPIFIFGDYQDLTPDIADYWCYIRRWHNQKLLVIANLTDKTLTWSLPNSLQLLNWKRLFSNYQDNHRLVSEIRLKPYEAIYWLQQAD</sequence>
<dbReference type="Gene3D" id="3.90.400.10">
    <property type="entry name" value="Oligo-1,6-glucosidase, Domain 2"/>
    <property type="match status" value="1"/>
</dbReference>
<dbReference type="GO" id="GO:0005993">
    <property type="term" value="P:trehalose catabolic process"/>
    <property type="evidence" value="ECO:0007669"/>
    <property type="project" value="InterPro"/>
</dbReference>
<evidence type="ECO:0000256" key="4">
    <source>
        <dbReference type="ARBA" id="ARBA00022801"/>
    </source>
</evidence>
<dbReference type="Pfam" id="PF23915">
    <property type="entry name" value="SusG_C"/>
    <property type="match status" value="1"/>
</dbReference>